<protein>
    <recommendedName>
        <fullName evidence="4">Class I SAM-dependent methyltransferase</fullName>
    </recommendedName>
</protein>
<keyword evidence="3" id="KW-1185">Reference proteome</keyword>
<comment type="caution">
    <text evidence="2">The sequence shown here is derived from an EMBL/GenBank/DDBJ whole genome shotgun (WGS) entry which is preliminary data.</text>
</comment>
<reference evidence="2" key="1">
    <citation type="submission" date="2021-11" db="EMBL/GenBank/DDBJ databases">
        <authorList>
            <consortium name="Genoscope - CEA"/>
            <person name="William W."/>
        </authorList>
    </citation>
    <scope>NUCLEOTIDE SEQUENCE</scope>
</reference>
<proteinExistence type="predicted"/>
<keyword evidence="1" id="KW-0732">Signal</keyword>
<dbReference type="AlphaFoldDB" id="A0A8J2WX42"/>
<feature type="signal peptide" evidence="1">
    <location>
        <begin position="1"/>
        <end position="18"/>
    </location>
</feature>
<gene>
    <name evidence="2" type="ORF">PECAL_3P09210</name>
</gene>
<organism evidence="2 3">
    <name type="scientific">Pelagomonas calceolata</name>
    <dbReference type="NCBI Taxonomy" id="35677"/>
    <lineage>
        <taxon>Eukaryota</taxon>
        <taxon>Sar</taxon>
        <taxon>Stramenopiles</taxon>
        <taxon>Ochrophyta</taxon>
        <taxon>Pelagophyceae</taxon>
        <taxon>Pelagomonadales</taxon>
        <taxon>Pelagomonadaceae</taxon>
        <taxon>Pelagomonas</taxon>
    </lineage>
</organism>
<dbReference type="EMBL" id="CAKKNE010000003">
    <property type="protein sequence ID" value="CAH0371004.1"/>
    <property type="molecule type" value="Genomic_DNA"/>
</dbReference>
<evidence type="ECO:0008006" key="4">
    <source>
        <dbReference type="Google" id="ProtNLM"/>
    </source>
</evidence>
<dbReference type="Proteomes" id="UP000789595">
    <property type="component" value="Unassembled WGS sequence"/>
</dbReference>
<sequence length="274" mass="29966">MLRRAAALAALLLGCGDAAGVGDARRRDTDTTRHADAGDEVQSMLGALLESMSFAISQLYADRYDFLRTRAWYGNSHIGNRPVQARAYYDLARSVQPGTICEVGFNGGHSAAVFLSAAGRRAKMVSFDLAEFEYSETAQQLVGALYPDQLRLIAGRSETTVPRFSKRHGRACDLFSVDGDHSYEGTSRDISNAVGATRPGGTLILDDMQNPGPRRAFEESVRRGWLVEPRCVDGVPIDVSYVHRFDSSNVRRLNMSWCSARVGDVLPPELSVTS</sequence>
<dbReference type="InterPro" id="IPR029063">
    <property type="entry name" value="SAM-dependent_MTases_sf"/>
</dbReference>
<dbReference type="PROSITE" id="PS51257">
    <property type="entry name" value="PROKAR_LIPOPROTEIN"/>
    <property type="match status" value="1"/>
</dbReference>
<accession>A0A8J2WX42</accession>
<dbReference type="Pfam" id="PF13578">
    <property type="entry name" value="Methyltransf_24"/>
    <property type="match status" value="1"/>
</dbReference>
<name>A0A8J2WX42_9STRA</name>
<dbReference type="Gene3D" id="3.40.50.150">
    <property type="entry name" value="Vaccinia Virus protein VP39"/>
    <property type="match status" value="1"/>
</dbReference>
<dbReference type="SUPFAM" id="SSF53335">
    <property type="entry name" value="S-adenosyl-L-methionine-dependent methyltransferases"/>
    <property type="match status" value="1"/>
</dbReference>
<dbReference type="OrthoDB" id="197577at2759"/>
<evidence type="ECO:0000313" key="3">
    <source>
        <dbReference type="Proteomes" id="UP000789595"/>
    </source>
</evidence>
<feature type="chain" id="PRO_5035159191" description="Class I SAM-dependent methyltransferase" evidence="1">
    <location>
        <begin position="19"/>
        <end position="274"/>
    </location>
</feature>
<evidence type="ECO:0000256" key="1">
    <source>
        <dbReference type="SAM" id="SignalP"/>
    </source>
</evidence>
<evidence type="ECO:0000313" key="2">
    <source>
        <dbReference type="EMBL" id="CAH0371004.1"/>
    </source>
</evidence>